<organism evidence="2 3">
    <name type="scientific">Adineta steineri</name>
    <dbReference type="NCBI Taxonomy" id="433720"/>
    <lineage>
        <taxon>Eukaryota</taxon>
        <taxon>Metazoa</taxon>
        <taxon>Spiralia</taxon>
        <taxon>Gnathifera</taxon>
        <taxon>Rotifera</taxon>
        <taxon>Eurotatoria</taxon>
        <taxon>Bdelloidea</taxon>
        <taxon>Adinetida</taxon>
        <taxon>Adinetidae</taxon>
        <taxon>Adineta</taxon>
    </lineage>
</organism>
<protein>
    <recommendedName>
        <fullName evidence="1">Protein furry C-terminal domain-containing protein</fullName>
    </recommendedName>
</protein>
<name>A0A820MRT5_9BILA</name>
<gene>
    <name evidence="2" type="ORF">OXD698_LOCUS50141</name>
</gene>
<evidence type="ECO:0000313" key="2">
    <source>
        <dbReference type="EMBL" id="CAF4376658.1"/>
    </source>
</evidence>
<dbReference type="AlphaFoldDB" id="A0A820MRT5"/>
<comment type="caution">
    <text evidence="2">The sequence shown here is derived from an EMBL/GenBank/DDBJ whole genome shotgun (WGS) entry which is preliminary data.</text>
</comment>
<dbReference type="InterPro" id="IPR045842">
    <property type="entry name" value="Fry_C"/>
</dbReference>
<proteinExistence type="predicted"/>
<evidence type="ECO:0000313" key="3">
    <source>
        <dbReference type="Proteomes" id="UP000663844"/>
    </source>
</evidence>
<feature type="non-terminal residue" evidence="2">
    <location>
        <position position="1"/>
    </location>
</feature>
<accession>A0A820MRT5</accession>
<sequence>NKTEYCNEVTKTLKLLIQRSSTLSTPKHITTNSHYNNAPLTSLMGEVHFFDTHKSSIELPGRTLDIEYNLSHIMNAIKSKDQQNHSALKFLPTATTMNSRRRHTCLGTTIATSDLDITSWKHNAAQSQIKTRERLTALMFACGKQAGLSRLPLNRSASVS</sequence>
<dbReference type="EMBL" id="CAJOAZ010023569">
    <property type="protein sequence ID" value="CAF4376658.1"/>
    <property type="molecule type" value="Genomic_DNA"/>
</dbReference>
<reference evidence="2" key="1">
    <citation type="submission" date="2021-02" db="EMBL/GenBank/DDBJ databases">
        <authorList>
            <person name="Nowell W R."/>
        </authorList>
    </citation>
    <scope>NUCLEOTIDE SEQUENCE</scope>
</reference>
<dbReference type="Pfam" id="PF19421">
    <property type="entry name" value="Fry_C"/>
    <property type="match status" value="1"/>
</dbReference>
<dbReference type="Proteomes" id="UP000663844">
    <property type="component" value="Unassembled WGS sequence"/>
</dbReference>
<evidence type="ECO:0000259" key="1">
    <source>
        <dbReference type="Pfam" id="PF19421"/>
    </source>
</evidence>
<feature type="domain" description="Protein furry C-terminal" evidence="1">
    <location>
        <begin position="55"/>
        <end position="152"/>
    </location>
</feature>